<organism evidence="6 7">
    <name type="scientific">Plantactinospora endophytica</name>
    <dbReference type="NCBI Taxonomy" id="673535"/>
    <lineage>
        <taxon>Bacteria</taxon>
        <taxon>Bacillati</taxon>
        <taxon>Actinomycetota</taxon>
        <taxon>Actinomycetes</taxon>
        <taxon>Micromonosporales</taxon>
        <taxon>Micromonosporaceae</taxon>
        <taxon>Plantactinospora</taxon>
    </lineage>
</organism>
<dbReference type="SUPFAM" id="SSF52172">
    <property type="entry name" value="CheY-like"/>
    <property type="match status" value="1"/>
</dbReference>
<dbReference type="PANTHER" id="PTHR48111:SF36">
    <property type="entry name" value="TRANSCRIPTIONAL REGULATORY PROTEIN CUTR"/>
    <property type="match status" value="1"/>
</dbReference>
<sequence length="223" mass="24501">MRILLVEDDPDLAEVVALGLRNESYAVDLAASYADAEELLRTTGYDVACLDLGLPDGDGLDLVRRLGRDPALHRPRRCLVLTARDAVTDRVAGLDAGADDYLVKPFHFAELLARLRALGRRGDASDSTLRVGDLTLDLAAHRAWRAGTELGLTAREFSLLRYFMHHPGRVLSAEDLLEHVWDAHANPFTSSVRVILSRLRRKLGDPAPIVTITGVGYQLTEPS</sequence>
<comment type="caution">
    <text evidence="6">The sequence shown here is derived from an EMBL/GenBank/DDBJ whole genome shotgun (WGS) entry which is preliminary data.</text>
</comment>
<dbReference type="Proteomes" id="UP000646749">
    <property type="component" value="Unassembled WGS sequence"/>
</dbReference>
<dbReference type="Gene3D" id="1.10.10.10">
    <property type="entry name" value="Winged helix-like DNA-binding domain superfamily/Winged helix DNA-binding domain"/>
    <property type="match status" value="1"/>
</dbReference>
<gene>
    <name evidence="6" type="ORF">Pen02_07250</name>
</gene>
<evidence type="ECO:0000313" key="6">
    <source>
        <dbReference type="EMBL" id="GIG85789.1"/>
    </source>
</evidence>
<protein>
    <submittedName>
        <fullName evidence="6">DNA-binding response regulator</fullName>
    </submittedName>
</protein>
<proteinExistence type="predicted"/>
<dbReference type="InterPro" id="IPR001789">
    <property type="entry name" value="Sig_transdc_resp-reg_receiver"/>
</dbReference>
<keyword evidence="7" id="KW-1185">Reference proteome</keyword>
<evidence type="ECO:0000256" key="3">
    <source>
        <dbReference type="PROSITE-ProRule" id="PRU01091"/>
    </source>
</evidence>
<dbReference type="PROSITE" id="PS51755">
    <property type="entry name" value="OMPR_PHOB"/>
    <property type="match status" value="1"/>
</dbReference>
<accession>A0ABQ4DTM7</accession>
<evidence type="ECO:0000259" key="4">
    <source>
        <dbReference type="PROSITE" id="PS50110"/>
    </source>
</evidence>
<evidence type="ECO:0000259" key="5">
    <source>
        <dbReference type="PROSITE" id="PS51755"/>
    </source>
</evidence>
<dbReference type="InterPro" id="IPR001867">
    <property type="entry name" value="OmpR/PhoB-type_DNA-bd"/>
</dbReference>
<feature type="domain" description="OmpR/PhoB-type" evidence="5">
    <location>
        <begin position="126"/>
        <end position="221"/>
    </location>
</feature>
<dbReference type="InterPro" id="IPR036388">
    <property type="entry name" value="WH-like_DNA-bd_sf"/>
</dbReference>
<dbReference type="PROSITE" id="PS50110">
    <property type="entry name" value="RESPONSE_REGULATORY"/>
    <property type="match status" value="1"/>
</dbReference>
<dbReference type="CDD" id="cd17624">
    <property type="entry name" value="REC_OmpR_PmrA-like"/>
    <property type="match status" value="1"/>
</dbReference>
<dbReference type="InterPro" id="IPR039420">
    <property type="entry name" value="WalR-like"/>
</dbReference>
<dbReference type="PANTHER" id="PTHR48111">
    <property type="entry name" value="REGULATOR OF RPOS"/>
    <property type="match status" value="1"/>
</dbReference>
<dbReference type="Pfam" id="PF00486">
    <property type="entry name" value="Trans_reg_C"/>
    <property type="match status" value="1"/>
</dbReference>
<dbReference type="Gene3D" id="3.40.50.2300">
    <property type="match status" value="1"/>
</dbReference>
<feature type="modified residue" description="4-aspartylphosphate" evidence="2">
    <location>
        <position position="51"/>
    </location>
</feature>
<dbReference type="Pfam" id="PF00072">
    <property type="entry name" value="Response_reg"/>
    <property type="match status" value="1"/>
</dbReference>
<name>A0ABQ4DTM7_9ACTN</name>
<dbReference type="InterPro" id="IPR011006">
    <property type="entry name" value="CheY-like_superfamily"/>
</dbReference>
<keyword evidence="1 3" id="KW-0238">DNA-binding</keyword>
<evidence type="ECO:0000256" key="2">
    <source>
        <dbReference type="PROSITE-ProRule" id="PRU00169"/>
    </source>
</evidence>
<dbReference type="Gene3D" id="6.10.250.690">
    <property type="match status" value="1"/>
</dbReference>
<feature type="domain" description="Response regulatory" evidence="4">
    <location>
        <begin position="2"/>
        <end position="119"/>
    </location>
</feature>
<dbReference type="EMBL" id="BONW01000002">
    <property type="protein sequence ID" value="GIG85789.1"/>
    <property type="molecule type" value="Genomic_DNA"/>
</dbReference>
<dbReference type="RefSeq" id="WP_203864464.1">
    <property type="nucleotide sequence ID" value="NZ_BONW01000002.1"/>
</dbReference>
<keyword evidence="2" id="KW-0597">Phosphoprotein</keyword>
<evidence type="ECO:0000313" key="7">
    <source>
        <dbReference type="Proteomes" id="UP000646749"/>
    </source>
</evidence>
<reference evidence="6 7" key="1">
    <citation type="submission" date="2021-01" db="EMBL/GenBank/DDBJ databases">
        <title>Whole genome shotgun sequence of Plantactinospora endophytica NBRC 110450.</title>
        <authorList>
            <person name="Komaki H."/>
            <person name="Tamura T."/>
        </authorList>
    </citation>
    <scope>NUCLEOTIDE SEQUENCE [LARGE SCALE GENOMIC DNA]</scope>
    <source>
        <strain evidence="6 7">NBRC 110450</strain>
    </source>
</reference>
<dbReference type="GO" id="GO:0003677">
    <property type="term" value="F:DNA binding"/>
    <property type="evidence" value="ECO:0007669"/>
    <property type="project" value="UniProtKB-KW"/>
</dbReference>
<feature type="DNA-binding region" description="OmpR/PhoB-type" evidence="3">
    <location>
        <begin position="126"/>
        <end position="221"/>
    </location>
</feature>
<evidence type="ECO:0000256" key="1">
    <source>
        <dbReference type="ARBA" id="ARBA00023125"/>
    </source>
</evidence>
<dbReference type="CDD" id="cd00383">
    <property type="entry name" value="trans_reg_C"/>
    <property type="match status" value="1"/>
</dbReference>
<dbReference type="SMART" id="SM00448">
    <property type="entry name" value="REC"/>
    <property type="match status" value="1"/>
</dbReference>
<dbReference type="SMART" id="SM00862">
    <property type="entry name" value="Trans_reg_C"/>
    <property type="match status" value="1"/>
</dbReference>